<accession>A0A3D8VTM6</accession>
<name>A0A3D8VTM6_9BACI</name>
<comment type="caution">
    <text evidence="2">The sequence shown here is derived from an EMBL/GenBank/DDBJ whole genome shotgun (WGS) entry which is preliminary data.</text>
</comment>
<dbReference type="AlphaFoldDB" id="A0A3D8VTM6"/>
<keyword evidence="1" id="KW-0472">Membrane</keyword>
<gene>
    <name evidence="2" type="ORF">DXT76_00270</name>
</gene>
<organism evidence="2 3">
    <name type="scientific">Halobacillus trueperi</name>
    <dbReference type="NCBI Taxonomy" id="156205"/>
    <lineage>
        <taxon>Bacteria</taxon>
        <taxon>Bacillati</taxon>
        <taxon>Bacillota</taxon>
        <taxon>Bacilli</taxon>
        <taxon>Bacillales</taxon>
        <taxon>Bacillaceae</taxon>
        <taxon>Halobacillus</taxon>
    </lineage>
</organism>
<keyword evidence="1" id="KW-0812">Transmembrane</keyword>
<sequence>MIVVAFMPIIILLATIIALSLLIKKSSRFGFGRGKAGLWMLISYSVLLVGSTVVFLAIPLGSIELKGQENEEKEEQKSQKFYEAVQEGKLDEIEKWRIHEWSFPFDKEQLILQVLENDVNGINIFVERTDDLTETVEAFYYQTPLMINGYEVEEKYMPAVSMDMTTLSIYPGEKLNLKYKMFGSEFPFRLFDKENGSMWGDTTVSHWNGTALYIRVPTGLDVVADQNAYTEVNPS</sequence>
<dbReference type="RefSeq" id="WP_115893146.1">
    <property type="nucleotide sequence ID" value="NZ_QTLC01000001.1"/>
</dbReference>
<evidence type="ECO:0000313" key="2">
    <source>
        <dbReference type="EMBL" id="RDY72736.1"/>
    </source>
</evidence>
<proteinExistence type="predicted"/>
<dbReference type="EMBL" id="QTLC01000001">
    <property type="protein sequence ID" value="RDY72736.1"/>
    <property type="molecule type" value="Genomic_DNA"/>
</dbReference>
<keyword evidence="1" id="KW-1133">Transmembrane helix</keyword>
<evidence type="ECO:0000313" key="3">
    <source>
        <dbReference type="Proteomes" id="UP000257032"/>
    </source>
</evidence>
<feature type="transmembrane region" description="Helical" evidence="1">
    <location>
        <begin position="36"/>
        <end position="58"/>
    </location>
</feature>
<dbReference type="Proteomes" id="UP000257032">
    <property type="component" value="Unassembled WGS sequence"/>
</dbReference>
<feature type="transmembrane region" description="Helical" evidence="1">
    <location>
        <begin position="6"/>
        <end position="24"/>
    </location>
</feature>
<reference evidence="2 3" key="1">
    <citation type="submission" date="2018-08" db="EMBL/GenBank/DDBJ databases">
        <title>Genome sequence of strict halophilic Halobacillus trueperi SS1 isolated from Lunsu, a salty water body of North West Himalayas.</title>
        <authorList>
            <person name="Gupta S."/>
            <person name="Sharma P."/>
            <person name="Dev K."/>
            <person name="Baumler D."/>
            <person name="Sourirajan A."/>
        </authorList>
    </citation>
    <scope>NUCLEOTIDE SEQUENCE [LARGE SCALE GENOMIC DNA]</scope>
    <source>
        <strain evidence="2 3">SS1</strain>
    </source>
</reference>
<protein>
    <submittedName>
        <fullName evidence="2">Uncharacterized protein</fullName>
    </submittedName>
</protein>
<evidence type="ECO:0000256" key="1">
    <source>
        <dbReference type="SAM" id="Phobius"/>
    </source>
</evidence>